<organism evidence="9 10">
    <name type="scientific">Faecalitalea cylindroides</name>
    <dbReference type="NCBI Taxonomy" id="39483"/>
    <lineage>
        <taxon>Bacteria</taxon>
        <taxon>Bacillati</taxon>
        <taxon>Bacillota</taxon>
        <taxon>Erysipelotrichia</taxon>
        <taxon>Erysipelotrichales</taxon>
        <taxon>Erysipelotrichaceae</taxon>
        <taxon>Faecalitalea</taxon>
    </lineage>
</organism>
<dbReference type="InterPro" id="IPR050133">
    <property type="entry name" value="NqrDE/RnfAE_oxidrdctase"/>
</dbReference>
<dbReference type="GO" id="GO:0005886">
    <property type="term" value="C:plasma membrane"/>
    <property type="evidence" value="ECO:0007669"/>
    <property type="project" value="UniProtKB-SubCell"/>
</dbReference>
<sequence>MGELVTLLVTSVLINNVILNQFLGMCPFMGVSKKRSSAIGMGVAVMFVIVVAAIVTYGLYYLVLVPLGLEFMDLITFILVIASLVQLTEMFIKKTSPSLYKSLGVYLPLITTNCVVLNVCLVNISNHYDFGQMLVYSFGTPLGFALVLYIFSTIRERLDLCDVPKPFIGNPIALIVAAIMSMAFSGLAGIV</sequence>
<dbReference type="RefSeq" id="WP_087158822.1">
    <property type="nucleotide sequence ID" value="NZ_CALVGX010000005.1"/>
</dbReference>
<feature type="transmembrane region" description="Helical" evidence="8">
    <location>
        <begin position="104"/>
        <end position="124"/>
    </location>
</feature>
<gene>
    <name evidence="8" type="primary">rnfA</name>
    <name evidence="9" type="ORF">B5F14_07160</name>
</gene>
<keyword evidence="7 8" id="KW-0472">Membrane</keyword>
<dbReference type="NCBIfam" id="TIGR01943">
    <property type="entry name" value="rnfA"/>
    <property type="match status" value="1"/>
</dbReference>
<dbReference type="GO" id="GO:0012505">
    <property type="term" value="C:endomembrane system"/>
    <property type="evidence" value="ECO:0007669"/>
    <property type="project" value="UniProtKB-SubCell"/>
</dbReference>
<evidence type="ECO:0000256" key="1">
    <source>
        <dbReference type="ARBA" id="ARBA00004127"/>
    </source>
</evidence>
<evidence type="ECO:0000256" key="6">
    <source>
        <dbReference type="ARBA" id="ARBA00022989"/>
    </source>
</evidence>
<feature type="transmembrane region" description="Helical" evidence="8">
    <location>
        <begin position="172"/>
        <end position="190"/>
    </location>
</feature>
<dbReference type="EC" id="7.-.-.-" evidence="8"/>
<keyword evidence="5 8" id="KW-0249">Electron transport</keyword>
<evidence type="ECO:0000313" key="9">
    <source>
        <dbReference type="EMBL" id="OUP59593.1"/>
    </source>
</evidence>
<proteinExistence type="inferred from homology"/>
<comment type="subunit">
    <text evidence="8">The complex is composed of six subunits: RnfA, RnfB, RnfC, RnfD, RnfE and RnfG.</text>
</comment>
<reference evidence="10" key="1">
    <citation type="submission" date="2017-04" db="EMBL/GenBank/DDBJ databases">
        <title>Function of individual gut microbiota members based on whole genome sequencing of pure cultures obtained from chicken caecum.</title>
        <authorList>
            <person name="Medvecky M."/>
            <person name="Cejkova D."/>
            <person name="Polansky O."/>
            <person name="Karasova D."/>
            <person name="Kubasova T."/>
            <person name="Cizek A."/>
            <person name="Rychlik I."/>
        </authorList>
    </citation>
    <scope>NUCLEOTIDE SEQUENCE [LARGE SCALE GENOMIC DNA]</scope>
    <source>
        <strain evidence="10">An178</strain>
    </source>
</reference>
<dbReference type="GO" id="GO:0022900">
    <property type="term" value="P:electron transport chain"/>
    <property type="evidence" value="ECO:0007669"/>
    <property type="project" value="UniProtKB-UniRule"/>
</dbReference>
<dbReference type="HAMAP" id="MF_00459">
    <property type="entry name" value="RsxA_RnfA"/>
    <property type="match status" value="1"/>
</dbReference>
<feature type="transmembrane region" description="Helical" evidence="8">
    <location>
        <begin position="6"/>
        <end position="26"/>
    </location>
</feature>
<evidence type="ECO:0000256" key="2">
    <source>
        <dbReference type="ARBA" id="ARBA00022448"/>
    </source>
</evidence>
<evidence type="ECO:0000256" key="7">
    <source>
        <dbReference type="ARBA" id="ARBA00023136"/>
    </source>
</evidence>
<dbReference type="InterPro" id="IPR003667">
    <property type="entry name" value="NqrDE/RnfAE"/>
</dbReference>
<comment type="caution">
    <text evidence="9">The sequence shown here is derived from an EMBL/GenBank/DDBJ whole genome shotgun (WGS) entry which is preliminary data.</text>
</comment>
<dbReference type="InterPro" id="IPR011293">
    <property type="entry name" value="Ion_transpt_RnfA/RsxA"/>
</dbReference>
<comment type="function">
    <text evidence="8">Part of a membrane-bound complex that couples electron transfer with translocation of ions across the membrane.</text>
</comment>
<dbReference type="Pfam" id="PF02508">
    <property type="entry name" value="Rnf-Nqr"/>
    <property type="match status" value="1"/>
</dbReference>
<dbReference type="PANTHER" id="PTHR30335">
    <property type="entry name" value="INTEGRAL MEMBRANE PROTEIN OF SOXR-REDUCING COMPLEX"/>
    <property type="match status" value="1"/>
</dbReference>
<protein>
    <recommendedName>
        <fullName evidence="8">Ion-translocating oxidoreductase complex subunit A</fullName>
        <ecNumber evidence="8">7.-.-.-</ecNumber>
    </recommendedName>
    <alternativeName>
        <fullName evidence="8">Rnf electron transport complex subunit A</fullName>
    </alternativeName>
</protein>
<keyword evidence="6 8" id="KW-1133">Transmembrane helix</keyword>
<accession>A0A1Y4LSH0</accession>
<keyword evidence="2 8" id="KW-0813">Transport</keyword>
<feature type="transmembrane region" description="Helical" evidence="8">
    <location>
        <begin position="130"/>
        <end position="151"/>
    </location>
</feature>
<keyword evidence="10" id="KW-1185">Reference proteome</keyword>
<comment type="similarity">
    <text evidence="8">Belongs to the NqrDE/RnfAE family.</text>
</comment>
<name>A0A1Y4LSH0_9FIRM</name>
<dbReference type="PANTHER" id="PTHR30335:SF0">
    <property type="entry name" value="ION-TRANSLOCATING OXIDOREDUCTASE COMPLEX SUBUNIT A"/>
    <property type="match status" value="1"/>
</dbReference>
<dbReference type="Proteomes" id="UP000195447">
    <property type="component" value="Unassembled WGS sequence"/>
</dbReference>
<feature type="transmembrane region" description="Helical" evidence="8">
    <location>
        <begin position="74"/>
        <end position="92"/>
    </location>
</feature>
<evidence type="ECO:0000256" key="8">
    <source>
        <dbReference type="HAMAP-Rule" id="MF_00459"/>
    </source>
</evidence>
<dbReference type="AlphaFoldDB" id="A0A1Y4LSH0"/>
<dbReference type="PIRSF" id="PIRSF006102">
    <property type="entry name" value="NQR_DE"/>
    <property type="match status" value="1"/>
</dbReference>
<evidence type="ECO:0000313" key="10">
    <source>
        <dbReference type="Proteomes" id="UP000195447"/>
    </source>
</evidence>
<evidence type="ECO:0000256" key="3">
    <source>
        <dbReference type="ARBA" id="ARBA00022692"/>
    </source>
</evidence>
<feature type="transmembrane region" description="Helical" evidence="8">
    <location>
        <begin position="38"/>
        <end position="62"/>
    </location>
</feature>
<evidence type="ECO:0000256" key="5">
    <source>
        <dbReference type="ARBA" id="ARBA00022982"/>
    </source>
</evidence>
<dbReference type="EMBL" id="NFKM01000013">
    <property type="protein sequence ID" value="OUP59593.1"/>
    <property type="molecule type" value="Genomic_DNA"/>
</dbReference>
<keyword evidence="4 8" id="KW-1278">Translocase</keyword>
<comment type="subcellular location">
    <subcellularLocation>
        <location evidence="8">Cell membrane</location>
        <topology evidence="8">Multi-pass membrane protein</topology>
    </subcellularLocation>
    <subcellularLocation>
        <location evidence="1">Endomembrane system</location>
        <topology evidence="1">Multi-pass membrane protein</topology>
    </subcellularLocation>
</comment>
<keyword evidence="3 8" id="KW-0812">Transmembrane</keyword>
<evidence type="ECO:0000256" key="4">
    <source>
        <dbReference type="ARBA" id="ARBA00022967"/>
    </source>
</evidence>
<keyword evidence="8" id="KW-1003">Cell membrane</keyword>